<feature type="region of interest" description="Disordered" evidence="1">
    <location>
        <begin position="25"/>
        <end position="75"/>
    </location>
</feature>
<feature type="chain" id="PRO_5020234573" description="Lipoprotein" evidence="2">
    <location>
        <begin position="20"/>
        <end position="294"/>
    </location>
</feature>
<accession>A0A4R6VFY0</accession>
<evidence type="ECO:0000256" key="1">
    <source>
        <dbReference type="SAM" id="MobiDB-lite"/>
    </source>
</evidence>
<organism evidence="3 4">
    <name type="scientific">Mesocricetibacter intestinalis</name>
    <dbReference type="NCBI Taxonomy" id="1521930"/>
    <lineage>
        <taxon>Bacteria</taxon>
        <taxon>Pseudomonadati</taxon>
        <taxon>Pseudomonadota</taxon>
        <taxon>Gammaproteobacteria</taxon>
        <taxon>Pasteurellales</taxon>
        <taxon>Pasteurellaceae</taxon>
        <taxon>Mesocricetibacter</taxon>
    </lineage>
</organism>
<sequence>MKHIHKGSLSLLCLSLLLAACSGGGGGGSNSNNAPQNPPGRGGNPQAPAPQSPNPQNNGGYIVGTQGKEGQNKDTRWNANINKGSVPVYNITATRPGNQGKTLFEKTPTTIKVPAEQKTYPGYKFEALGCDGFYGYYFDTDANKDLFVVYGYGFNKDLESKNVPADMTADYVKKDGFLFSVRNVQGIDTSFLAAKADVVIQFKNGKITRGEITRDIREGDSLKNTQLFKVESGNSVNQLVITPTDNLSKGRFKEDKGIAEVHYVDSSKGANDRKYLIGTVDAKGWYGILSAEKN</sequence>
<dbReference type="OrthoDB" id="5690162at2"/>
<dbReference type="PROSITE" id="PS51257">
    <property type="entry name" value="PROKAR_LIPOPROTEIN"/>
    <property type="match status" value="1"/>
</dbReference>
<dbReference type="AlphaFoldDB" id="A0A4R6VFY0"/>
<evidence type="ECO:0000313" key="4">
    <source>
        <dbReference type="Proteomes" id="UP000295657"/>
    </source>
</evidence>
<keyword evidence="2" id="KW-0732">Signal</keyword>
<dbReference type="RefSeq" id="WP_133542858.1">
    <property type="nucleotide sequence ID" value="NZ_SNYQ01000001.1"/>
</dbReference>
<name>A0A4R6VFY0_9PAST</name>
<evidence type="ECO:0008006" key="5">
    <source>
        <dbReference type="Google" id="ProtNLM"/>
    </source>
</evidence>
<feature type="signal peptide" evidence="2">
    <location>
        <begin position="1"/>
        <end position="19"/>
    </location>
</feature>
<reference evidence="3 4" key="1">
    <citation type="submission" date="2019-03" db="EMBL/GenBank/DDBJ databases">
        <title>Genomic Encyclopedia of Type Strains, Phase IV (KMG-IV): sequencing the most valuable type-strain genomes for metagenomic binning, comparative biology and taxonomic classification.</title>
        <authorList>
            <person name="Goeker M."/>
        </authorList>
    </citation>
    <scope>NUCLEOTIDE SEQUENCE [LARGE SCALE GENOMIC DNA]</scope>
    <source>
        <strain evidence="3 4">DSM 28403</strain>
    </source>
</reference>
<gene>
    <name evidence="3" type="ORF">EDC45_0357</name>
</gene>
<dbReference type="EMBL" id="SNYQ01000001">
    <property type="protein sequence ID" value="TDQ59699.1"/>
    <property type="molecule type" value="Genomic_DNA"/>
</dbReference>
<protein>
    <recommendedName>
        <fullName evidence="5">Lipoprotein</fullName>
    </recommendedName>
</protein>
<evidence type="ECO:0000313" key="3">
    <source>
        <dbReference type="EMBL" id="TDQ59699.1"/>
    </source>
</evidence>
<keyword evidence="4" id="KW-1185">Reference proteome</keyword>
<dbReference type="Proteomes" id="UP000295657">
    <property type="component" value="Unassembled WGS sequence"/>
</dbReference>
<proteinExistence type="predicted"/>
<evidence type="ECO:0000256" key="2">
    <source>
        <dbReference type="SAM" id="SignalP"/>
    </source>
</evidence>
<comment type="caution">
    <text evidence="3">The sequence shown here is derived from an EMBL/GenBank/DDBJ whole genome shotgun (WGS) entry which is preliminary data.</text>
</comment>